<protein>
    <submittedName>
        <fullName evidence="1">Gcc2 and gcc3 domain-containing protein</fullName>
    </submittedName>
</protein>
<dbReference type="VEuPathDB" id="ToxoDB:CSUI_010295"/>
<proteinExistence type="predicted"/>
<dbReference type="PANTHER" id="PTHR47236">
    <property type="entry name" value="GENE, 32742-RELATED-RELATED"/>
    <property type="match status" value="1"/>
</dbReference>
<dbReference type="EMBL" id="MIGC01007064">
    <property type="protein sequence ID" value="PHJ15892.1"/>
    <property type="molecule type" value="Genomic_DNA"/>
</dbReference>
<organism evidence="1 2">
    <name type="scientific">Cystoisospora suis</name>
    <dbReference type="NCBI Taxonomy" id="483139"/>
    <lineage>
        <taxon>Eukaryota</taxon>
        <taxon>Sar</taxon>
        <taxon>Alveolata</taxon>
        <taxon>Apicomplexa</taxon>
        <taxon>Conoidasida</taxon>
        <taxon>Coccidia</taxon>
        <taxon>Eucoccidiorida</taxon>
        <taxon>Eimeriorina</taxon>
        <taxon>Sarcocystidae</taxon>
        <taxon>Cystoisospora</taxon>
    </lineage>
</organism>
<sequence length="275" mass="28473">MTTSNWKKVLDSNEVIYGGIPCPTGYYCPPGTPEPLACPDGLTVQGTGAMFLSQCQPCPAGRYCEAGNPTPIICPAGHYCVHASAKPTPCPPGSMSGMRGAEDMSACSPCPAGYICPSGSTNVSSADQVCPKGHFCPENSAEPVPCLPGRFNRELRASRIGQCFECISGFYCPERGTVHPNDHPCPGGFYCPSGSIAPHPCPAGSYCPSLSDGPKPCVGLPGYYCPHQANQPLLCPAGHVCPDGSSAPLPCPKGSFHPLVTSPSDAPPLTCKVCP</sequence>
<feature type="non-terminal residue" evidence="1">
    <location>
        <position position="275"/>
    </location>
</feature>
<evidence type="ECO:0000313" key="1">
    <source>
        <dbReference type="EMBL" id="PHJ15892.1"/>
    </source>
</evidence>
<evidence type="ECO:0000313" key="2">
    <source>
        <dbReference type="Proteomes" id="UP000221165"/>
    </source>
</evidence>
<dbReference type="SUPFAM" id="SSF57184">
    <property type="entry name" value="Growth factor receptor domain"/>
    <property type="match status" value="2"/>
</dbReference>
<dbReference type="GeneID" id="94433611"/>
<dbReference type="OrthoDB" id="354099at2759"/>
<reference evidence="1 2" key="1">
    <citation type="journal article" date="2017" name="Int. J. Parasitol.">
        <title>The genome of the protozoan parasite Cystoisospora suis and a reverse vaccinology approach to identify vaccine candidates.</title>
        <authorList>
            <person name="Palmieri N."/>
            <person name="Shrestha A."/>
            <person name="Ruttkowski B."/>
            <person name="Beck T."/>
            <person name="Vogl C."/>
            <person name="Tomley F."/>
            <person name="Blake D.P."/>
            <person name="Joachim A."/>
        </authorList>
    </citation>
    <scope>NUCLEOTIDE SEQUENCE [LARGE SCALE GENOMIC DNA]</scope>
    <source>
        <strain evidence="1 2">Wien I</strain>
    </source>
</reference>
<dbReference type="PANTHER" id="PTHR47236:SF4">
    <property type="entry name" value="GENE 9195-RELATED"/>
    <property type="match status" value="1"/>
</dbReference>
<dbReference type="RefSeq" id="XP_067917624.1">
    <property type="nucleotide sequence ID" value="XM_068070400.1"/>
</dbReference>
<accession>A0A2C6KH83</accession>
<comment type="caution">
    <text evidence="1">The sequence shown here is derived from an EMBL/GenBank/DDBJ whole genome shotgun (WGS) entry which is preliminary data.</text>
</comment>
<gene>
    <name evidence="1" type="ORF">CSUI_010295</name>
</gene>
<dbReference type="InterPro" id="IPR009030">
    <property type="entry name" value="Growth_fac_rcpt_cys_sf"/>
</dbReference>
<name>A0A2C6KH83_9APIC</name>
<dbReference type="Proteomes" id="UP000221165">
    <property type="component" value="Unassembled WGS sequence"/>
</dbReference>
<dbReference type="SMART" id="SM01411">
    <property type="entry name" value="Ephrin_rec_like"/>
    <property type="match status" value="4"/>
</dbReference>
<dbReference type="AlphaFoldDB" id="A0A2C6KH83"/>
<keyword evidence="2" id="KW-1185">Reference proteome</keyword>